<feature type="compositionally biased region" description="Polar residues" evidence="1">
    <location>
        <begin position="797"/>
        <end position="817"/>
    </location>
</feature>
<feature type="compositionally biased region" description="Low complexity" evidence="1">
    <location>
        <begin position="186"/>
        <end position="200"/>
    </location>
</feature>
<dbReference type="EMBL" id="CAMPGE010026395">
    <property type="protein sequence ID" value="CAI2384083.1"/>
    <property type="molecule type" value="Genomic_DNA"/>
</dbReference>
<evidence type="ECO:0000313" key="3">
    <source>
        <dbReference type="EMBL" id="CAI2384083.1"/>
    </source>
</evidence>
<name>A0AAD2D983_EUPCR</name>
<proteinExistence type="predicted"/>
<gene>
    <name evidence="3" type="ORF">ECRASSUSDP1_LOCUS25603</name>
</gene>
<dbReference type="PANTHER" id="PTHR48148:SF2">
    <property type="entry name" value="PA14 DOMAIN-CONTAINING PROTEIN"/>
    <property type="match status" value="1"/>
</dbReference>
<evidence type="ECO:0000256" key="1">
    <source>
        <dbReference type="SAM" id="MobiDB-lite"/>
    </source>
</evidence>
<dbReference type="PANTHER" id="PTHR48148">
    <property type="entry name" value="KERATINOCYTE PROLINE-RICH PROTEIN"/>
    <property type="match status" value="1"/>
</dbReference>
<feature type="region of interest" description="Disordered" evidence="1">
    <location>
        <begin position="743"/>
        <end position="829"/>
    </location>
</feature>
<evidence type="ECO:0000313" key="4">
    <source>
        <dbReference type="Proteomes" id="UP001295684"/>
    </source>
</evidence>
<organism evidence="3 4">
    <name type="scientific">Euplotes crassus</name>
    <dbReference type="NCBI Taxonomy" id="5936"/>
    <lineage>
        <taxon>Eukaryota</taxon>
        <taxon>Sar</taxon>
        <taxon>Alveolata</taxon>
        <taxon>Ciliophora</taxon>
        <taxon>Intramacronucleata</taxon>
        <taxon>Spirotrichea</taxon>
        <taxon>Hypotrichia</taxon>
        <taxon>Euplotida</taxon>
        <taxon>Euplotidae</taxon>
        <taxon>Moneuplotes</taxon>
    </lineage>
</organism>
<accession>A0AAD2D983</accession>
<feature type="region of interest" description="Disordered" evidence="1">
    <location>
        <begin position="1158"/>
        <end position="1193"/>
    </location>
</feature>
<feature type="signal peptide" evidence="2">
    <location>
        <begin position="1"/>
        <end position="19"/>
    </location>
</feature>
<sequence>MKILTAIVLVALLCLSVRAEVEVAQSFEDVENFLEENQDETIALLFIDSTLADTSGNGFISGVVSSITHIFSGAEEPDASHHHVSEIEKAISDDTALLQIDVSNENLREIQESYDVTTVPYLIVTKRGIVVLKEVPTHETHDKIIQVLNISSDAIHEENAPTSSEENAEKASASVEVAHESESVSEENAAISNEAPEVEEVVTPAVEEVSSSVSEVTYEEVPLVVEPASEQSVIIEEPKILSQSRPEEFEEVAPEEFDDDLIILNLDDLSTPPKPSQVGPSKISEPGKIYTNDVKQDDISAIPRNFELPPKPIKVGSNSPSQIPPPVIRVEPAPVIKAQPALASEPIPVVKVQPVSIPEPAPVVTVQPELEEAPKIELKVQPRSDEISKIQIQTDSESKEEIQIKPEPVVVPEITLAPGEKPVAPSVVAPKLKVKLPESSKTVGVFDKNYTQAPQVPEKSASEQSMRVVMHKPAASVAPQIASQETPKVQVQKRQQVVEKPAEEAPEHHDQDDRTKYVHHHCHNRDGYNDCQALDWRDSDGYISELEDYEIPEQWWKDGYTPINTRNPADELTKSTRQKCEIPHPPKDVVLEPPRKVLQKPQPAVKDTPRHQIINPVPRPERKVQLPRPQITPPPSKIHPTVRPEVVCQAPKIPTPTPPQKTPKPPLNAPLPSLNTTQPAVKILSTELLSHTGIERKYGMTPRMIPEFFQRRPSLLQTPAFRAPKNIPAVLSKESFNKTFTKPSENISVKPTPKPIKKPAPNLPNKTVIPIPKAPSPPAKISTNTTISKPSIAMKPTNATSQQSHSKILNRKNSQPKLDTKAKKKPVQLKHDLSHVKPVQLKDGLNITRVESSMKHSSVNPVRIPQEIVARTSPVAAINTLRQKEAYKPAMFPRYVSPSKVVEPTKYEEIVFPRYISPSKVNETSEPQEIVFPRYVSPSQKIEEMSEAQEVVFPRYISPSRVIEVEEAPKEIEKIDESALRGMPEPSFFRRPGFLGPRPPPSFFRSPAKSVEKIQPEPIVIETPTVSFSPIDFEESEPEIIEERVFANAPIFPRYVSKSTEIAEIEEPVKTKEVIFGRNRPNFLVDPSFYRRPIPNGRRPAPFCAQGPAKFVGNIRPDPRMIDESTVSFLPVDFAEEIEQVIIEERVFPPPPVFPRYVPKKTIDPENDDSAQENSNAEVNSGGVAENQNQDLSNAAPKAMIVIEETPESTIKSDYGRRTPFGKAPRYVPVEPVKIVNEAEAIIGTSEPSEIASETPEEVSQQFIKQSFIIPDLLPSEQVEIIEKPLFEEVPPVQYEEIEFEIEESVYGANRFTAMPQLLRNRAPNSRYLRRTTPMNSKPRPYIRQQLADPSVKKVEQAIETPFEEATDITVMESALRPLPTEVIEEEVISETSIPLIPRKIQFSEIRNPKPILSSFVPNIIETEVTVTKPVEIPYIPRKIDIPQSRIPQPIAKVVTEVVEEPEVILPEPVYTEIDRREEIVPSKQMQIIPRAIQNSLLRAARPLLPRQSVVIEEANAFTPEIIEEGIIAPGTADIPFVPRKIEISRARNPVIETIVDEPEFVIPEPINTEEYVEVIPEVQELSVETVIEEINLNPSSYPFNSFVRPRASQVPRRPFRAPMEFRNARGPYVRQVVQPEIREPGIESVLVDSPPMMVEAPLISVDNVAPKGSFTSSKIEVVTDTPAPETPQDSLKQNLSH</sequence>
<reference evidence="3" key="1">
    <citation type="submission" date="2023-07" db="EMBL/GenBank/DDBJ databases">
        <authorList>
            <consortium name="AG Swart"/>
            <person name="Singh M."/>
            <person name="Singh A."/>
            <person name="Seah K."/>
            <person name="Emmerich C."/>
        </authorList>
    </citation>
    <scope>NUCLEOTIDE SEQUENCE</scope>
    <source>
        <strain evidence="3">DP1</strain>
    </source>
</reference>
<evidence type="ECO:0000256" key="2">
    <source>
        <dbReference type="SAM" id="SignalP"/>
    </source>
</evidence>
<comment type="caution">
    <text evidence="3">The sequence shown here is derived from an EMBL/GenBank/DDBJ whole genome shotgun (WGS) entry which is preliminary data.</text>
</comment>
<feature type="region of interest" description="Disordered" evidence="1">
    <location>
        <begin position="157"/>
        <end position="200"/>
    </location>
</feature>
<feature type="compositionally biased region" description="Polar residues" evidence="1">
    <location>
        <begin position="1688"/>
        <end position="1698"/>
    </location>
</feature>
<dbReference type="Proteomes" id="UP001295684">
    <property type="component" value="Unassembled WGS sequence"/>
</dbReference>
<feature type="chain" id="PRO_5042105399" evidence="2">
    <location>
        <begin position="20"/>
        <end position="1698"/>
    </location>
</feature>
<keyword evidence="4" id="KW-1185">Reference proteome</keyword>
<feature type="region of interest" description="Disordered" evidence="1">
    <location>
        <begin position="1679"/>
        <end position="1698"/>
    </location>
</feature>
<protein>
    <submittedName>
        <fullName evidence="3">Uncharacterized protein</fullName>
    </submittedName>
</protein>
<keyword evidence="2" id="KW-0732">Signal</keyword>